<evidence type="ECO:0000259" key="4">
    <source>
        <dbReference type="PROSITE" id="PS51471"/>
    </source>
</evidence>
<dbReference type="GO" id="GO:0046872">
    <property type="term" value="F:metal ion binding"/>
    <property type="evidence" value="ECO:0007669"/>
    <property type="project" value="UniProtKB-KW"/>
</dbReference>
<dbReference type="InterPro" id="IPR050231">
    <property type="entry name" value="Iron_ascorbate_oxido_reductase"/>
</dbReference>
<comment type="caution">
    <text evidence="5">The sequence shown here is derived from an EMBL/GenBank/DDBJ whole genome shotgun (WGS) entry which is preliminary data.</text>
</comment>
<feature type="non-terminal residue" evidence="5">
    <location>
        <position position="344"/>
    </location>
</feature>
<keyword evidence="3" id="KW-0560">Oxidoreductase</keyword>
<accession>A0AA38LJF5</accession>
<evidence type="ECO:0000256" key="1">
    <source>
        <dbReference type="ARBA" id="ARBA00022723"/>
    </source>
</evidence>
<dbReference type="Gene3D" id="2.60.120.330">
    <property type="entry name" value="B-lactam Antibiotic, Isopenicillin N Synthase, Chain"/>
    <property type="match status" value="1"/>
</dbReference>
<dbReference type="SUPFAM" id="SSF51197">
    <property type="entry name" value="Clavaminate synthase-like"/>
    <property type="match status" value="1"/>
</dbReference>
<gene>
    <name evidence="5" type="ORF">KI387_005188</name>
</gene>
<keyword evidence="1 3" id="KW-0479">Metal-binding</keyword>
<dbReference type="Pfam" id="PF03171">
    <property type="entry name" value="2OG-FeII_Oxy"/>
    <property type="match status" value="1"/>
</dbReference>
<name>A0AA38LJF5_TAXCH</name>
<dbReference type="Pfam" id="PF14226">
    <property type="entry name" value="DIOX_N"/>
    <property type="match status" value="1"/>
</dbReference>
<reference evidence="5 6" key="1">
    <citation type="journal article" date="2021" name="Nat. Plants">
        <title>The Taxus genome provides insights into paclitaxel biosynthesis.</title>
        <authorList>
            <person name="Xiong X."/>
            <person name="Gou J."/>
            <person name="Liao Q."/>
            <person name="Li Y."/>
            <person name="Zhou Q."/>
            <person name="Bi G."/>
            <person name="Li C."/>
            <person name="Du R."/>
            <person name="Wang X."/>
            <person name="Sun T."/>
            <person name="Guo L."/>
            <person name="Liang H."/>
            <person name="Lu P."/>
            <person name="Wu Y."/>
            <person name="Zhang Z."/>
            <person name="Ro D.K."/>
            <person name="Shang Y."/>
            <person name="Huang S."/>
            <person name="Yan J."/>
        </authorList>
    </citation>
    <scope>NUCLEOTIDE SEQUENCE [LARGE SCALE GENOMIC DNA]</scope>
    <source>
        <strain evidence="5">Ta-2019</strain>
    </source>
</reference>
<sequence length="344" mass="39631">FIMIFKGLVLERTKAYLCNHYNFKIRFTMASSLQDEVDLPIIDISQFSFESEGLKNLQNHPGVATVREACKEWGFFRIVNTGVPNDIFQKLESVSHELFAMPQEMKDRAITSNPFESYKRPPYKPESFFFPTPSDSDSVHAFCNKLWPEKDNLKLCYTIVAYMLCMEDLKRKICIIILASLGLDVETFYHSDFEKGTSIFRIHYHSAEGKFGEEALLAHTDPHCFSILYQDNGGGLQIESKEGNWVDVKPIPNSLGINIADSLQAWSNGRYCSTKHRVVYKDWFNRISMAWGLLFPLDKEICAPVELVDERHPQRYRPFPYRAFLEASRKGITIESYAGISPPY</sequence>
<evidence type="ECO:0000313" key="6">
    <source>
        <dbReference type="Proteomes" id="UP000824469"/>
    </source>
</evidence>
<dbReference type="InterPro" id="IPR027443">
    <property type="entry name" value="IPNS-like_sf"/>
</dbReference>
<dbReference type="PANTHER" id="PTHR47990">
    <property type="entry name" value="2-OXOGLUTARATE (2OG) AND FE(II)-DEPENDENT OXYGENASE SUPERFAMILY PROTEIN-RELATED"/>
    <property type="match status" value="1"/>
</dbReference>
<comment type="similarity">
    <text evidence="3">Belongs to the iron/ascorbate-dependent oxidoreductase family.</text>
</comment>
<organism evidence="5 6">
    <name type="scientific">Taxus chinensis</name>
    <name type="common">Chinese yew</name>
    <name type="synonym">Taxus wallichiana var. chinensis</name>
    <dbReference type="NCBI Taxonomy" id="29808"/>
    <lineage>
        <taxon>Eukaryota</taxon>
        <taxon>Viridiplantae</taxon>
        <taxon>Streptophyta</taxon>
        <taxon>Embryophyta</taxon>
        <taxon>Tracheophyta</taxon>
        <taxon>Spermatophyta</taxon>
        <taxon>Pinopsida</taxon>
        <taxon>Pinidae</taxon>
        <taxon>Conifers II</taxon>
        <taxon>Cupressales</taxon>
        <taxon>Taxaceae</taxon>
        <taxon>Taxus</taxon>
    </lineage>
</organism>
<proteinExistence type="inferred from homology"/>
<dbReference type="AlphaFoldDB" id="A0AA38LJF5"/>
<dbReference type="InterPro" id="IPR044861">
    <property type="entry name" value="IPNS-like_FE2OG_OXY"/>
</dbReference>
<dbReference type="InterPro" id="IPR026992">
    <property type="entry name" value="DIOX_N"/>
</dbReference>
<dbReference type="GO" id="GO:0016491">
    <property type="term" value="F:oxidoreductase activity"/>
    <property type="evidence" value="ECO:0007669"/>
    <property type="project" value="UniProtKB-KW"/>
</dbReference>
<dbReference type="InterPro" id="IPR005123">
    <property type="entry name" value="Oxoglu/Fe-dep_dioxygenase_dom"/>
</dbReference>
<dbReference type="Proteomes" id="UP000824469">
    <property type="component" value="Unassembled WGS sequence"/>
</dbReference>
<feature type="domain" description="Fe2OG dioxygenase" evidence="4">
    <location>
        <begin position="195"/>
        <end position="296"/>
    </location>
</feature>
<evidence type="ECO:0000313" key="5">
    <source>
        <dbReference type="EMBL" id="KAH9325010.1"/>
    </source>
</evidence>
<keyword evidence="6" id="KW-1185">Reference proteome</keyword>
<protein>
    <recommendedName>
        <fullName evidence="4">Fe2OG dioxygenase domain-containing protein</fullName>
    </recommendedName>
</protein>
<dbReference type="EMBL" id="JAHRHJ020000002">
    <property type="protein sequence ID" value="KAH9325010.1"/>
    <property type="molecule type" value="Genomic_DNA"/>
</dbReference>
<dbReference type="PROSITE" id="PS51471">
    <property type="entry name" value="FE2OG_OXY"/>
    <property type="match status" value="1"/>
</dbReference>
<evidence type="ECO:0000256" key="3">
    <source>
        <dbReference type="RuleBase" id="RU003682"/>
    </source>
</evidence>
<keyword evidence="2 3" id="KW-0408">Iron</keyword>
<evidence type="ECO:0000256" key="2">
    <source>
        <dbReference type="ARBA" id="ARBA00023004"/>
    </source>
</evidence>